<dbReference type="Proteomes" id="UP000054928">
    <property type="component" value="Unassembled WGS sequence"/>
</dbReference>
<keyword evidence="1" id="KW-1133">Transmembrane helix</keyword>
<dbReference type="RefSeq" id="XP_024579117.1">
    <property type="nucleotide sequence ID" value="XM_024728662.1"/>
</dbReference>
<keyword evidence="3" id="KW-1185">Reference proteome</keyword>
<organism evidence="2 3">
    <name type="scientific">Plasmopara halstedii</name>
    <name type="common">Downy mildew of sunflower</name>
    <dbReference type="NCBI Taxonomy" id="4781"/>
    <lineage>
        <taxon>Eukaryota</taxon>
        <taxon>Sar</taxon>
        <taxon>Stramenopiles</taxon>
        <taxon>Oomycota</taxon>
        <taxon>Peronosporomycetes</taxon>
        <taxon>Peronosporales</taxon>
        <taxon>Peronosporaceae</taxon>
        <taxon>Plasmopara</taxon>
    </lineage>
</organism>
<evidence type="ECO:0000313" key="3">
    <source>
        <dbReference type="Proteomes" id="UP000054928"/>
    </source>
</evidence>
<protein>
    <submittedName>
        <fullName evidence="2">Uncharacterized protein</fullName>
    </submittedName>
</protein>
<feature type="transmembrane region" description="Helical" evidence="1">
    <location>
        <begin position="60"/>
        <end position="76"/>
    </location>
</feature>
<dbReference type="AlphaFoldDB" id="A0A0P1AND7"/>
<proteinExistence type="predicted"/>
<dbReference type="GeneID" id="36408053"/>
<reference evidence="3" key="1">
    <citation type="submission" date="2014-09" db="EMBL/GenBank/DDBJ databases">
        <authorList>
            <person name="Sharma Rahul"/>
            <person name="Thines Marco"/>
        </authorList>
    </citation>
    <scope>NUCLEOTIDE SEQUENCE [LARGE SCALE GENOMIC DNA]</scope>
</reference>
<dbReference type="OrthoDB" id="167398at2759"/>
<name>A0A0P1AND7_PLAHL</name>
<dbReference type="EMBL" id="CCYD01000645">
    <property type="protein sequence ID" value="CEG42748.1"/>
    <property type="molecule type" value="Genomic_DNA"/>
</dbReference>
<evidence type="ECO:0000256" key="1">
    <source>
        <dbReference type="SAM" id="Phobius"/>
    </source>
</evidence>
<accession>A0A0P1AND7</accession>
<sequence>MDLPPRSVVESALSKNSDPSINIGKESRISQICCIAYGLIYLYPYTALQANPRQVVATKIPSAIALAFVFVLAVFGHNRRLRSARMCLSFKSTQKYRSRVHAHGSVCNSHKGVIAYDQILICALPKNPITRV</sequence>
<keyword evidence="1" id="KW-0472">Membrane</keyword>
<keyword evidence="1" id="KW-0812">Transmembrane</keyword>
<evidence type="ECO:0000313" key="2">
    <source>
        <dbReference type="EMBL" id="CEG42748.1"/>
    </source>
</evidence>